<comment type="caution">
    <text evidence="2">The sequence shown here is derived from an EMBL/GenBank/DDBJ whole genome shotgun (WGS) entry which is preliminary data.</text>
</comment>
<gene>
    <name evidence="2" type="ORF">UV11_C0025G0009</name>
</gene>
<evidence type="ECO:0000259" key="1">
    <source>
        <dbReference type="SMART" id="SM00849"/>
    </source>
</evidence>
<dbReference type="Gene3D" id="3.60.15.10">
    <property type="entry name" value="Ribonuclease Z/Hydroxyacylglutathione hydrolase-like"/>
    <property type="match status" value="1"/>
</dbReference>
<dbReference type="Proteomes" id="UP000034036">
    <property type="component" value="Unassembled WGS sequence"/>
</dbReference>
<dbReference type="InterPro" id="IPR001279">
    <property type="entry name" value="Metallo-B-lactamas"/>
</dbReference>
<dbReference type="InterPro" id="IPR036866">
    <property type="entry name" value="RibonucZ/Hydroxyglut_hydro"/>
</dbReference>
<dbReference type="Pfam" id="PF00753">
    <property type="entry name" value="Lactamase_B"/>
    <property type="match status" value="1"/>
</dbReference>
<dbReference type="AlphaFoldDB" id="A0A0G0ZDE5"/>
<evidence type="ECO:0000313" key="2">
    <source>
        <dbReference type="EMBL" id="KKS46737.1"/>
    </source>
</evidence>
<dbReference type="SUPFAM" id="SSF56281">
    <property type="entry name" value="Metallo-hydrolase/oxidoreductase"/>
    <property type="match status" value="1"/>
</dbReference>
<protein>
    <submittedName>
        <fullName evidence="2">Competence protein ComEC</fullName>
    </submittedName>
</protein>
<dbReference type="PANTHER" id="PTHR30619:SF1">
    <property type="entry name" value="RECOMBINATION PROTEIN 2"/>
    <property type="match status" value="1"/>
</dbReference>
<dbReference type="STRING" id="1618659.UV11_C0025G0009"/>
<dbReference type="PATRIC" id="fig|1618659.3.peg.771"/>
<accession>A0A0G0ZDE5</accession>
<name>A0A0G0ZDE5_9BACT</name>
<dbReference type="EMBL" id="LCDF01000025">
    <property type="protein sequence ID" value="KKS46737.1"/>
    <property type="molecule type" value="Genomic_DNA"/>
</dbReference>
<dbReference type="PANTHER" id="PTHR30619">
    <property type="entry name" value="DNA INTERNALIZATION/COMPETENCE PROTEIN COMEC/REC2"/>
    <property type="match status" value="1"/>
</dbReference>
<dbReference type="SMART" id="SM00849">
    <property type="entry name" value="Lactamase_B"/>
    <property type="match status" value="1"/>
</dbReference>
<organism evidence="2 3">
    <name type="scientific">Candidatus Giovannonibacteria bacterium GW2011_GWF2_42_19</name>
    <dbReference type="NCBI Taxonomy" id="1618659"/>
    <lineage>
        <taxon>Bacteria</taxon>
        <taxon>Candidatus Giovannoniibacteriota</taxon>
    </lineage>
</organism>
<dbReference type="InterPro" id="IPR052159">
    <property type="entry name" value="Competence_DNA_uptake"/>
</dbReference>
<feature type="domain" description="Metallo-beta-lactamase" evidence="1">
    <location>
        <begin position="41"/>
        <end position="213"/>
    </location>
</feature>
<proteinExistence type="predicted"/>
<dbReference type="CDD" id="cd07731">
    <property type="entry name" value="ComA-like_MBL-fold"/>
    <property type="match status" value="1"/>
</dbReference>
<reference evidence="2 3" key="1">
    <citation type="journal article" date="2015" name="Nature">
        <title>rRNA introns, odd ribosomes, and small enigmatic genomes across a large radiation of phyla.</title>
        <authorList>
            <person name="Brown C.T."/>
            <person name="Hug L.A."/>
            <person name="Thomas B.C."/>
            <person name="Sharon I."/>
            <person name="Castelle C.J."/>
            <person name="Singh A."/>
            <person name="Wilkins M.J."/>
            <person name="Williams K.H."/>
            <person name="Banfield J.F."/>
        </authorList>
    </citation>
    <scope>NUCLEOTIDE SEQUENCE [LARGE SCALE GENOMIC DNA]</scope>
</reference>
<evidence type="ECO:0000313" key="3">
    <source>
        <dbReference type="Proteomes" id="UP000034036"/>
    </source>
</evidence>
<dbReference type="InterPro" id="IPR035681">
    <property type="entry name" value="ComA-like_MBL"/>
</dbReference>
<sequence length="224" mass="25616">MKRRFKYFFTLFLALSAFLTWRTVLSLENPTLKFYMLDIGQGDAIFIETPSGNQVLVDGGTGKKVLSELGDVMPFFDRSIDAVFLTHPDLDHVGGLPEVLKNYDVDLYVDPGQPDTLGEYAEVERLVREKDIKRLVGRRGMKFLLDKDVVVEVLFPEKIADGGNNNKNSLVLRLSYKNEDFLMTGDAERPAEYFLIAKENDLHSEVQKVQPRICFWKMFVLLTP</sequence>